<organism evidence="7 8">
    <name type="scientific">Halohasta litorea</name>
    <dbReference type="NCBI Taxonomy" id="869891"/>
    <lineage>
        <taxon>Archaea</taxon>
        <taxon>Methanobacteriati</taxon>
        <taxon>Methanobacteriota</taxon>
        <taxon>Stenosarchaea group</taxon>
        <taxon>Halobacteria</taxon>
        <taxon>Halobacteriales</taxon>
        <taxon>Haloferacaceae</taxon>
        <taxon>Halohasta</taxon>
    </lineage>
</organism>
<reference evidence="7 8" key="1">
    <citation type="journal article" date="2019" name="Int. J. Syst. Evol. Microbiol.">
        <title>The Global Catalogue of Microorganisms (GCM) 10K type strain sequencing project: providing services to taxonomists for standard genome sequencing and annotation.</title>
        <authorList>
            <consortium name="The Broad Institute Genomics Platform"/>
            <consortium name="The Broad Institute Genome Sequencing Center for Infectious Disease"/>
            <person name="Wu L."/>
            <person name="Ma J."/>
        </authorList>
    </citation>
    <scope>NUCLEOTIDE SEQUENCE [LARGE SCALE GENOMIC DNA]</scope>
    <source>
        <strain evidence="7 8">CGMCC 1.10593</strain>
    </source>
</reference>
<name>A0ABD6D5J8_9EURY</name>
<evidence type="ECO:0000256" key="1">
    <source>
        <dbReference type="ARBA" id="ARBA00004236"/>
    </source>
</evidence>
<dbReference type="InterPro" id="IPR029044">
    <property type="entry name" value="Nucleotide-diphossugar_trans"/>
</dbReference>
<evidence type="ECO:0000313" key="8">
    <source>
        <dbReference type="Proteomes" id="UP001597052"/>
    </source>
</evidence>
<dbReference type="GO" id="GO:0016757">
    <property type="term" value="F:glycosyltransferase activity"/>
    <property type="evidence" value="ECO:0007669"/>
    <property type="project" value="UniProtKB-KW"/>
</dbReference>
<dbReference type="Pfam" id="PF00535">
    <property type="entry name" value="Glycos_transf_2"/>
    <property type="match status" value="1"/>
</dbReference>
<dbReference type="RefSeq" id="WP_256396825.1">
    <property type="nucleotide sequence ID" value="NZ_JANHDJ010000005.1"/>
</dbReference>
<proteinExistence type="predicted"/>
<evidence type="ECO:0000256" key="5">
    <source>
        <dbReference type="ARBA" id="ARBA00023136"/>
    </source>
</evidence>
<dbReference type="PANTHER" id="PTHR43646:SF2">
    <property type="entry name" value="GLYCOSYLTRANSFERASE 2-LIKE DOMAIN-CONTAINING PROTEIN"/>
    <property type="match status" value="1"/>
</dbReference>
<evidence type="ECO:0000313" key="7">
    <source>
        <dbReference type="EMBL" id="MFD1641574.1"/>
    </source>
</evidence>
<evidence type="ECO:0000256" key="4">
    <source>
        <dbReference type="ARBA" id="ARBA00022679"/>
    </source>
</evidence>
<feature type="domain" description="Glycosyltransferase 2-like" evidence="6">
    <location>
        <begin position="10"/>
        <end position="124"/>
    </location>
</feature>
<keyword evidence="2" id="KW-1003">Cell membrane</keyword>
<dbReference type="GO" id="GO:0005886">
    <property type="term" value="C:plasma membrane"/>
    <property type="evidence" value="ECO:0007669"/>
    <property type="project" value="UniProtKB-SubCell"/>
</dbReference>
<evidence type="ECO:0000256" key="2">
    <source>
        <dbReference type="ARBA" id="ARBA00022475"/>
    </source>
</evidence>
<dbReference type="Proteomes" id="UP001597052">
    <property type="component" value="Unassembled WGS sequence"/>
</dbReference>
<accession>A0ABD6D5J8</accession>
<sequence length="227" mass="25007">MGGTGEPAVSFVIPARNEAAYLPATLESIRQLEASLGYECIVVDGQSEDETPEIAREYGARVVAGNGTGQGEDRHLGAESAAGRWLAFIDADTRLSDAYLDRMLSFVTDHGLQGASSRCRVSGGWRTVPIERLFNHVLPRLSPPPFPGFNVFVDREAYFDVGGFTTGPNEDMAFSRALGKRYPTGVCPAVLVETSGRRIERDGLLRTLVYYTKLEYQRQFQPLLDRL</sequence>
<gene>
    <name evidence="7" type="ORF">ACFSBW_06760</name>
</gene>
<keyword evidence="3 7" id="KW-0328">Glycosyltransferase</keyword>
<dbReference type="PANTHER" id="PTHR43646">
    <property type="entry name" value="GLYCOSYLTRANSFERASE"/>
    <property type="match status" value="1"/>
</dbReference>
<dbReference type="SUPFAM" id="SSF53448">
    <property type="entry name" value="Nucleotide-diphospho-sugar transferases"/>
    <property type="match status" value="1"/>
</dbReference>
<keyword evidence="8" id="KW-1185">Reference proteome</keyword>
<dbReference type="EC" id="2.4.-.-" evidence="7"/>
<dbReference type="AlphaFoldDB" id="A0ABD6D5J8"/>
<comment type="subcellular location">
    <subcellularLocation>
        <location evidence="1">Cell membrane</location>
    </subcellularLocation>
</comment>
<comment type="caution">
    <text evidence="7">The sequence shown here is derived from an EMBL/GenBank/DDBJ whole genome shotgun (WGS) entry which is preliminary data.</text>
</comment>
<protein>
    <submittedName>
        <fullName evidence="7">Glycosyltransferase</fullName>
        <ecNumber evidence="7">2.4.-.-</ecNumber>
    </submittedName>
</protein>
<dbReference type="Gene3D" id="3.90.550.10">
    <property type="entry name" value="Spore Coat Polysaccharide Biosynthesis Protein SpsA, Chain A"/>
    <property type="match status" value="1"/>
</dbReference>
<dbReference type="EMBL" id="JBHUDM010000002">
    <property type="protein sequence ID" value="MFD1641574.1"/>
    <property type="molecule type" value="Genomic_DNA"/>
</dbReference>
<dbReference type="InterPro" id="IPR001173">
    <property type="entry name" value="Glyco_trans_2-like"/>
</dbReference>
<evidence type="ECO:0000256" key="3">
    <source>
        <dbReference type="ARBA" id="ARBA00022676"/>
    </source>
</evidence>
<keyword evidence="5" id="KW-0472">Membrane</keyword>
<keyword evidence="4 7" id="KW-0808">Transferase</keyword>
<evidence type="ECO:0000259" key="6">
    <source>
        <dbReference type="Pfam" id="PF00535"/>
    </source>
</evidence>